<dbReference type="EMBL" id="QKYU01000017">
    <property type="protein sequence ID" value="PZW43001.1"/>
    <property type="molecule type" value="Genomic_DNA"/>
</dbReference>
<name>A0A2W7I7T7_9PROT</name>
<gene>
    <name evidence="1" type="ORF">C8P66_11726</name>
</gene>
<protein>
    <recommendedName>
        <fullName evidence="3">Phage baseplate assembly protein W</fullName>
    </recommendedName>
</protein>
<dbReference type="RefSeq" id="WP_111399098.1">
    <property type="nucleotide sequence ID" value="NZ_QKYU01000017.1"/>
</dbReference>
<reference evidence="1 2" key="1">
    <citation type="submission" date="2018-06" db="EMBL/GenBank/DDBJ databases">
        <title>Genomic Encyclopedia of Archaeal and Bacterial Type Strains, Phase II (KMG-II): from individual species to whole genera.</title>
        <authorList>
            <person name="Goeker M."/>
        </authorList>
    </citation>
    <scope>NUCLEOTIDE SEQUENCE [LARGE SCALE GENOMIC DNA]</scope>
    <source>
        <strain evidence="1 2">DSM 24525</strain>
    </source>
</reference>
<sequence length="153" mass="16381">MAGFGTDLSVLPGLSATGADLIDLRPRRRPVRGPVEPGVPEAVDLATITGRENLAQALILRLITPRGALAGLGHAAYGSRLHELIGRNKSDALRLLCRAHVLEAVAQEPRILPKALAVVFDPLQETPASFVFRLDVQPREDADPLSLFLEAAL</sequence>
<dbReference type="SUPFAM" id="SSF160719">
    <property type="entry name" value="gpW/gp25-like"/>
    <property type="match status" value="1"/>
</dbReference>
<dbReference type="OrthoDB" id="8453045at2"/>
<evidence type="ECO:0008006" key="3">
    <source>
        <dbReference type="Google" id="ProtNLM"/>
    </source>
</evidence>
<dbReference type="AlphaFoldDB" id="A0A2W7I7T7"/>
<proteinExistence type="predicted"/>
<accession>A0A2W7I7T7</accession>
<dbReference type="Gene3D" id="3.10.450.40">
    <property type="match status" value="1"/>
</dbReference>
<evidence type="ECO:0000313" key="1">
    <source>
        <dbReference type="EMBL" id="PZW43001.1"/>
    </source>
</evidence>
<organism evidence="1 2">
    <name type="scientific">Humitalea rosea</name>
    <dbReference type="NCBI Taxonomy" id="990373"/>
    <lineage>
        <taxon>Bacteria</taxon>
        <taxon>Pseudomonadati</taxon>
        <taxon>Pseudomonadota</taxon>
        <taxon>Alphaproteobacteria</taxon>
        <taxon>Acetobacterales</taxon>
        <taxon>Roseomonadaceae</taxon>
        <taxon>Humitalea</taxon>
    </lineage>
</organism>
<evidence type="ECO:0000313" key="2">
    <source>
        <dbReference type="Proteomes" id="UP000249688"/>
    </source>
</evidence>
<dbReference type="Proteomes" id="UP000249688">
    <property type="component" value="Unassembled WGS sequence"/>
</dbReference>
<comment type="caution">
    <text evidence="1">The sequence shown here is derived from an EMBL/GenBank/DDBJ whole genome shotgun (WGS) entry which is preliminary data.</text>
</comment>
<keyword evidence="2" id="KW-1185">Reference proteome</keyword>